<evidence type="ECO:0000313" key="3">
    <source>
        <dbReference type="Proteomes" id="UP000054988"/>
    </source>
</evidence>
<proteinExistence type="predicted"/>
<name>A0A0W0FIF5_MONRR</name>
<sequence>MFAQVRHPKHQFCWAVPLSLPQLPAVCNFFDWQPDQDTFDELHWYAHYMRQALMDLATLWPRTNSSVPALLAGIPLSDYMLDRETYNLTYEVDIDTDNLEAWSSAHKSDTETKLYSFNNHLGYSEDNLSNLARIKQEPVANPILPQTPSAHLISPDAAPAPPSPLRTPTPLLTPL</sequence>
<gene>
    <name evidence="2" type="ORF">WG66_11315</name>
</gene>
<feature type="region of interest" description="Disordered" evidence="1">
    <location>
        <begin position="145"/>
        <end position="175"/>
    </location>
</feature>
<comment type="caution">
    <text evidence="2">The sequence shown here is derived from an EMBL/GenBank/DDBJ whole genome shotgun (WGS) entry which is preliminary data.</text>
</comment>
<feature type="compositionally biased region" description="Pro residues" evidence="1">
    <location>
        <begin position="158"/>
        <end position="175"/>
    </location>
</feature>
<dbReference type="Proteomes" id="UP000054988">
    <property type="component" value="Unassembled WGS sequence"/>
</dbReference>
<accession>A0A0W0FIF5</accession>
<organism evidence="2 3">
    <name type="scientific">Moniliophthora roreri</name>
    <name type="common">Frosty pod rot fungus</name>
    <name type="synonym">Monilia roreri</name>
    <dbReference type="NCBI Taxonomy" id="221103"/>
    <lineage>
        <taxon>Eukaryota</taxon>
        <taxon>Fungi</taxon>
        <taxon>Dikarya</taxon>
        <taxon>Basidiomycota</taxon>
        <taxon>Agaricomycotina</taxon>
        <taxon>Agaricomycetes</taxon>
        <taxon>Agaricomycetidae</taxon>
        <taxon>Agaricales</taxon>
        <taxon>Marasmiineae</taxon>
        <taxon>Marasmiaceae</taxon>
        <taxon>Moniliophthora</taxon>
    </lineage>
</organism>
<dbReference type="AlphaFoldDB" id="A0A0W0FIF5"/>
<dbReference type="EMBL" id="LATX01001924">
    <property type="protein sequence ID" value="KTB36106.1"/>
    <property type="molecule type" value="Genomic_DNA"/>
</dbReference>
<reference evidence="2 3" key="1">
    <citation type="submission" date="2015-12" db="EMBL/GenBank/DDBJ databases">
        <title>Draft genome sequence of Moniliophthora roreri, the causal agent of frosty pod rot of cacao.</title>
        <authorList>
            <person name="Aime M.C."/>
            <person name="Diaz-Valderrama J.R."/>
            <person name="Kijpornyongpan T."/>
            <person name="Phillips-Mora W."/>
        </authorList>
    </citation>
    <scope>NUCLEOTIDE SEQUENCE [LARGE SCALE GENOMIC DNA]</scope>
    <source>
        <strain evidence="2 3">MCA 2952</strain>
    </source>
</reference>
<protein>
    <submittedName>
        <fullName evidence="2">Uncharacterized protein</fullName>
    </submittedName>
</protein>
<evidence type="ECO:0000313" key="2">
    <source>
        <dbReference type="EMBL" id="KTB36106.1"/>
    </source>
</evidence>
<evidence type="ECO:0000256" key="1">
    <source>
        <dbReference type="SAM" id="MobiDB-lite"/>
    </source>
</evidence>